<evidence type="ECO:0000313" key="3">
    <source>
        <dbReference type="Proteomes" id="UP000554482"/>
    </source>
</evidence>
<sequence length="287" mass="31813">MTVQEDMLDSIWLECPSFPGFWQSLHYPNFLYCSSCAMIGHSWEYCRKRKKNSTVAPKVPSATKEGQAKTTSEPNHNTSWRQPKIKHFYRPTGRLVEGEVSGAKDTNGNEIDSQHQSIIAPTKETRNTNVVGVRGANGVGNAQLGNNHTTSTVCINTFSVLNNIMEDSLEEDIAAAKVTDGIKVHNTHTHVEDSPHIEKAISTHHKEVITEVTDVMGGMKSNEEETTVAYNNHRGNINLPSPSSTQIISLILAEQGNTQNRSLGKDIAEEFVNTEMENLEEEGQEHS</sequence>
<evidence type="ECO:0000256" key="1">
    <source>
        <dbReference type="SAM" id="MobiDB-lite"/>
    </source>
</evidence>
<protein>
    <submittedName>
        <fullName evidence="2">Uncharacterized protein</fullName>
    </submittedName>
</protein>
<keyword evidence="3" id="KW-1185">Reference proteome</keyword>
<dbReference type="AlphaFoldDB" id="A0A7J6VYX2"/>
<dbReference type="EMBL" id="JABWDY010024667">
    <property type="protein sequence ID" value="KAF5190061.1"/>
    <property type="molecule type" value="Genomic_DNA"/>
</dbReference>
<evidence type="ECO:0000313" key="2">
    <source>
        <dbReference type="EMBL" id="KAF5190061.1"/>
    </source>
</evidence>
<gene>
    <name evidence="2" type="ORF">FRX31_020359</name>
</gene>
<comment type="caution">
    <text evidence="2">The sequence shown here is derived from an EMBL/GenBank/DDBJ whole genome shotgun (WGS) entry which is preliminary data.</text>
</comment>
<organism evidence="2 3">
    <name type="scientific">Thalictrum thalictroides</name>
    <name type="common">Rue-anemone</name>
    <name type="synonym">Anemone thalictroides</name>
    <dbReference type="NCBI Taxonomy" id="46969"/>
    <lineage>
        <taxon>Eukaryota</taxon>
        <taxon>Viridiplantae</taxon>
        <taxon>Streptophyta</taxon>
        <taxon>Embryophyta</taxon>
        <taxon>Tracheophyta</taxon>
        <taxon>Spermatophyta</taxon>
        <taxon>Magnoliopsida</taxon>
        <taxon>Ranunculales</taxon>
        <taxon>Ranunculaceae</taxon>
        <taxon>Thalictroideae</taxon>
        <taxon>Thalictrum</taxon>
    </lineage>
</organism>
<name>A0A7J6VYX2_THATH</name>
<reference evidence="2 3" key="1">
    <citation type="submission" date="2020-06" db="EMBL/GenBank/DDBJ databases">
        <title>Transcriptomic and genomic resources for Thalictrum thalictroides and T. hernandezii: Facilitating candidate gene discovery in an emerging model plant lineage.</title>
        <authorList>
            <person name="Arias T."/>
            <person name="Riano-Pachon D.M."/>
            <person name="Di Stilio V.S."/>
        </authorList>
    </citation>
    <scope>NUCLEOTIDE SEQUENCE [LARGE SCALE GENOMIC DNA]</scope>
    <source>
        <strain evidence="3">cv. WT478/WT964</strain>
        <tissue evidence="2">Leaves</tissue>
    </source>
</reference>
<accession>A0A7J6VYX2</accession>
<feature type="region of interest" description="Disordered" evidence="1">
    <location>
        <begin position="54"/>
        <end position="82"/>
    </location>
</feature>
<proteinExistence type="predicted"/>
<dbReference type="Proteomes" id="UP000554482">
    <property type="component" value="Unassembled WGS sequence"/>
</dbReference>
<feature type="compositionally biased region" description="Polar residues" evidence="1">
    <location>
        <begin position="68"/>
        <end position="81"/>
    </location>
</feature>